<dbReference type="EMBL" id="UYJE01001368">
    <property type="protein sequence ID" value="VDI01647.1"/>
    <property type="molecule type" value="Genomic_DNA"/>
</dbReference>
<accession>A0A8B6C9V4</accession>
<dbReference type="PANTHER" id="PTHR33050">
    <property type="entry name" value="REVERSE TRANSCRIPTASE DOMAIN-CONTAINING PROTEIN"/>
    <property type="match status" value="1"/>
</dbReference>
<sequence>MHLQCFAYDIFKFCSKERVIVQPIWVPRSENCRADFLSKMIDIDDWQTSPEFFEFMDNLWGPYTVDRFANFANTKLKRFNSKFWNPGSEAIHSFTQNWKNGNDWIVPPIDLVSTSINH</sequence>
<name>A0A8B6C9V4_MYTGA</name>
<evidence type="ECO:0000313" key="1">
    <source>
        <dbReference type="EMBL" id="VDI01647.1"/>
    </source>
</evidence>
<dbReference type="Proteomes" id="UP000596742">
    <property type="component" value="Unassembled WGS sequence"/>
</dbReference>
<keyword evidence="2" id="KW-1185">Reference proteome</keyword>
<proteinExistence type="predicted"/>
<reference evidence="1" key="1">
    <citation type="submission" date="2018-11" db="EMBL/GenBank/DDBJ databases">
        <authorList>
            <person name="Alioto T."/>
            <person name="Alioto T."/>
        </authorList>
    </citation>
    <scope>NUCLEOTIDE SEQUENCE</scope>
</reference>
<dbReference type="OrthoDB" id="5961621at2759"/>
<protein>
    <submittedName>
        <fullName evidence="1">Uncharacterized protein</fullName>
    </submittedName>
</protein>
<organism evidence="1 2">
    <name type="scientific">Mytilus galloprovincialis</name>
    <name type="common">Mediterranean mussel</name>
    <dbReference type="NCBI Taxonomy" id="29158"/>
    <lineage>
        <taxon>Eukaryota</taxon>
        <taxon>Metazoa</taxon>
        <taxon>Spiralia</taxon>
        <taxon>Lophotrochozoa</taxon>
        <taxon>Mollusca</taxon>
        <taxon>Bivalvia</taxon>
        <taxon>Autobranchia</taxon>
        <taxon>Pteriomorphia</taxon>
        <taxon>Mytilida</taxon>
        <taxon>Mytiloidea</taxon>
        <taxon>Mytilidae</taxon>
        <taxon>Mytilinae</taxon>
        <taxon>Mytilus</taxon>
    </lineage>
</organism>
<dbReference type="PANTHER" id="PTHR33050:SF7">
    <property type="entry name" value="RIBONUCLEASE H"/>
    <property type="match status" value="1"/>
</dbReference>
<comment type="caution">
    <text evidence="1">The sequence shown here is derived from an EMBL/GenBank/DDBJ whole genome shotgun (WGS) entry which is preliminary data.</text>
</comment>
<dbReference type="InterPro" id="IPR052055">
    <property type="entry name" value="Hepadnavirus_pol/RT"/>
</dbReference>
<evidence type="ECO:0000313" key="2">
    <source>
        <dbReference type="Proteomes" id="UP000596742"/>
    </source>
</evidence>
<gene>
    <name evidence="1" type="ORF">MGAL_10B067312</name>
</gene>
<dbReference type="AlphaFoldDB" id="A0A8B6C9V4"/>